<proteinExistence type="predicted"/>
<protein>
    <submittedName>
        <fullName evidence="1">Uncharacterized protein</fullName>
    </submittedName>
</protein>
<comment type="caution">
    <text evidence="1">The sequence shown here is derived from an EMBL/GenBank/DDBJ whole genome shotgun (WGS) entry which is preliminary data.</text>
</comment>
<organism evidence="1 2">
    <name type="scientific">Pristionchus fissidentatus</name>
    <dbReference type="NCBI Taxonomy" id="1538716"/>
    <lineage>
        <taxon>Eukaryota</taxon>
        <taxon>Metazoa</taxon>
        <taxon>Ecdysozoa</taxon>
        <taxon>Nematoda</taxon>
        <taxon>Chromadorea</taxon>
        <taxon>Rhabditida</taxon>
        <taxon>Rhabditina</taxon>
        <taxon>Diplogasteromorpha</taxon>
        <taxon>Diplogasteroidea</taxon>
        <taxon>Neodiplogasteridae</taxon>
        <taxon>Pristionchus</taxon>
    </lineage>
</organism>
<evidence type="ECO:0000313" key="2">
    <source>
        <dbReference type="Proteomes" id="UP001432322"/>
    </source>
</evidence>
<keyword evidence="2" id="KW-1185">Reference proteome</keyword>
<reference evidence="1" key="1">
    <citation type="submission" date="2023-10" db="EMBL/GenBank/DDBJ databases">
        <title>Genome assembly of Pristionchus species.</title>
        <authorList>
            <person name="Yoshida K."/>
            <person name="Sommer R.J."/>
        </authorList>
    </citation>
    <scope>NUCLEOTIDE SEQUENCE</scope>
    <source>
        <strain evidence="1">RS5133</strain>
    </source>
</reference>
<dbReference type="EMBL" id="BTSY01000001">
    <property type="protein sequence ID" value="GMT11724.1"/>
    <property type="molecule type" value="Genomic_DNA"/>
</dbReference>
<dbReference type="AlphaFoldDB" id="A0AAV5V195"/>
<dbReference type="Proteomes" id="UP001432322">
    <property type="component" value="Unassembled WGS sequence"/>
</dbReference>
<feature type="non-terminal residue" evidence="1">
    <location>
        <position position="1"/>
    </location>
</feature>
<sequence length="135" mass="15188">TQQRMEKKKKHRISAQQKKAHIEIAQFDARLQLLQPTLALLEEPVEKSTRPLNNTVPRRKQCLLVYLLSLRGKIRLLLLSVLSLGCGYGHGQSVPLVPLRPRLGDDQQLPLVLVLREQGVHLGSRGSYCVRAVNG</sequence>
<evidence type="ECO:0000313" key="1">
    <source>
        <dbReference type="EMBL" id="GMT11724.1"/>
    </source>
</evidence>
<gene>
    <name evidence="1" type="ORF">PFISCL1PPCAC_3021</name>
</gene>
<accession>A0AAV5V195</accession>
<name>A0AAV5V195_9BILA</name>